<feature type="domain" description="FAM193 C-terminal" evidence="6">
    <location>
        <begin position="1530"/>
        <end position="1567"/>
    </location>
</feature>
<feature type="compositionally biased region" description="Polar residues" evidence="4">
    <location>
        <begin position="1004"/>
        <end position="1026"/>
    </location>
</feature>
<dbReference type="Proteomes" id="UP000663852">
    <property type="component" value="Unassembled WGS sequence"/>
</dbReference>
<feature type="region of interest" description="Disordered" evidence="4">
    <location>
        <begin position="1004"/>
        <end position="1258"/>
    </location>
</feature>
<dbReference type="PANTHER" id="PTHR15109:SF3">
    <property type="entry name" value="PROTEIN FAM193B"/>
    <property type="match status" value="1"/>
</dbReference>
<feature type="compositionally biased region" description="Basic residues" evidence="4">
    <location>
        <begin position="831"/>
        <end position="842"/>
    </location>
</feature>
<evidence type="ECO:0000259" key="6">
    <source>
        <dbReference type="Pfam" id="PF15914"/>
    </source>
</evidence>
<feature type="region of interest" description="Disordered" evidence="4">
    <location>
        <begin position="1386"/>
        <end position="1428"/>
    </location>
</feature>
<keyword evidence="5" id="KW-0732">Signal</keyword>
<comment type="similarity">
    <text evidence="1">Belongs to the FAM193 family.</text>
</comment>
<feature type="signal peptide" evidence="5">
    <location>
        <begin position="1"/>
        <end position="21"/>
    </location>
</feature>
<feature type="compositionally biased region" description="Low complexity" evidence="4">
    <location>
        <begin position="558"/>
        <end position="574"/>
    </location>
</feature>
<evidence type="ECO:0000256" key="2">
    <source>
        <dbReference type="ARBA" id="ARBA00022553"/>
    </source>
</evidence>
<feature type="region of interest" description="Disordered" evidence="4">
    <location>
        <begin position="534"/>
        <end position="601"/>
    </location>
</feature>
<feature type="region of interest" description="Disordered" evidence="4">
    <location>
        <begin position="825"/>
        <end position="846"/>
    </location>
</feature>
<evidence type="ECO:0000313" key="8">
    <source>
        <dbReference type="Proteomes" id="UP000663852"/>
    </source>
</evidence>
<dbReference type="InterPro" id="IPR029717">
    <property type="entry name" value="FAM193"/>
</dbReference>
<feature type="compositionally biased region" description="Polar residues" evidence="4">
    <location>
        <begin position="381"/>
        <end position="414"/>
    </location>
</feature>
<evidence type="ECO:0000256" key="4">
    <source>
        <dbReference type="SAM" id="MobiDB-lite"/>
    </source>
</evidence>
<feature type="compositionally biased region" description="Polar residues" evidence="4">
    <location>
        <begin position="536"/>
        <end position="549"/>
    </location>
</feature>
<feature type="compositionally biased region" description="Low complexity" evidence="4">
    <location>
        <begin position="428"/>
        <end position="437"/>
    </location>
</feature>
<feature type="region of interest" description="Disordered" evidence="4">
    <location>
        <begin position="710"/>
        <end position="758"/>
    </location>
</feature>
<gene>
    <name evidence="7" type="ORF">EDS130_LOCUS12862</name>
</gene>
<evidence type="ECO:0000256" key="5">
    <source>
        <dbReference type="SAM" id="SignalP"/>
    </source>
</evidence>
<comment type="caution">
    <text evidence="7">The sequence shown here is derived from an EMBL/GenBank/DDBJ whole genome shotgun (WGS) entry which is preliminary data.</text>
</comment>
<dbReference type="Gene3D" id="1.20.1310.10">
    <property type="entry name" value="Cullin Repeats"/>
    <property type="match status" value="1"/>
</dbReference>
<feature type="compositionally biased region" description="Polar residues" evidence="4">
    <location>
        <begin position="1287"/>
        <end position="1308"/>
    </location>
</feature>
<feature type="compositionally biased region" description="Basic and acidic residues" evidence="4">
    <location>
        <begin position="956"/>
        <end position="974"/>
    </location>
</feature>
<feature type="compositionally biased region" description="Low complexity" evidence="4">
    <location>
        <begin position="1066"/>
        <end position="1099"/>
    </location>
</feature>
<dbReference type="PANTHER" id="PTHR15109">
    <property type="entry name" value="AGAP004327-PA"/>
    <property type="match status" value="1"/>
</dbReference>
<keyword evidence="3" id="KW-0175">Coiled coil</keyword>
<dbReference type="SUPFAM" id="SSF74788">
    <property type="entry name" value="Cullin repeat-like"/>
    <property type="match status" value="1"/>
</dbReference>
<feature type="region of interest" description="Disordered" evidence="4">
    <location>
        <begin position="353"/>
        <end position="451"/>
    </location>
</feature>
<evidence type="ECO:0000256" key="3">
    <source>
        <dbReference type="ARBA" id="ARBA00023054"/>
    </source>
</evidence>
<feature type="compositionally biased region" description="Basic residues" evidence="4">
    <location>
        <begin position="575"/>
        <end position="584"/>
    </location>
</feature>
<evidence type="ECO:0000256" key="1">
    <source>
        <dbReference type="ARBA" id="ARBA00009689"/>
    </source>
</evidence>
<dbReference type="GO" id="GO:0005737">
    <property type="term" value="C:cytoplasm"/>
    <property type="evidence" value="ECO:0007669"/>
    <property type="project" value="TreeGrafter"/>
</dbReference>
<feature type="compositionally biased region" description="Basic residues" evidence="4">
    <location>
        <begin position="367"/>
        <end position="379"/>
    </location>
</feature>
<feature type="compositionally biased region" description="Polar residues" evidence="4">
    <location>
        <begin position="729"/>
        <end position="738"/>
    </location>
</feature>
<protein>
    <recommendedName>
        <fullName evidence="6">FAM193 C-terminal domain-containing protein</fullName>
    </recommendedName>
</protein>
<feature type="region of interest" description="Disordered" evidence="4">
    <location>
        <begin position="1459"/>
        <end position="1481"/>
    </location>
</feature>
<feature type="chain" id="PRO_5032370293" description="FAM193 C-terminal domain-containing protein" evidence="5">
    <location>
        <begin position="22"/>
        <end position="1574"/>
    </location>
</feature>
<feature type="compositionally biased region" description="Low complexity" evidence="4">
    <location>
        <begin position="1118"/>
        <end position="1129"/>
    </location>
</feature>
<dbReference type="OrthoDB" id="10044608at2759"/>
<feature type="compositionally biased region" description="Low complexity" evidence="4">
    <location>
        <begin position="1348"/>
        <end position="1364"/>
    </location>
</feature>
<feature type="region of interest" description="Disordered" evidence="4">
    <location>
        <begin position="1272"/>
        <end position="1308"/>
    </location>
</feature>
<organism evidence="7 8">
    <name type="scientific">Adineta ricciae</name>
    <name type="common">Rotifer</name>
    <dbReference type="NCBI Taxonomy" id="249248"/>
    <lineage>
        <taxon>Eukaryota</taxon>
        <taxon>Metazoa</taxon>
        <taxon>Spiralia</taxon>
        <taxon>Gnathifera</taxon>
        <taxon>Rotifera</taxon>
        <taxon>Eurotatoria</taxon>
        <taxon>Bdelloidea</taxon>
        <taxon>Adinetida</taxon>
        <taxon>Adinetidae</taxon>
        <taxon>Adineta</taxon>
    </lineage>
</organism>
<keyword evidence="2" id="KW-0597">Phosphoprotein</keyword>
<feature type="compositionally biased region" description="Low complexity" evidence="4">
    <location>
        <begin position="739"/>
        <end position="758"/>
    </location>
</feature>
<dbReference type="EMBL" id="CAJNOJ010000049">
    <property type="protein sequence ID" value="CAF0961184.1"/>
    <property type="molecule type" value="Genomic_DNA"/>
</dbReference>
<feature type="compositionally biased region" description="Polar residues" evidence="4">
    <location>
        <begin position="1248"/>
        <end position="1258"/>
    </location>
</feature>
<name>A0A814DSP0_ADIRI</name>
<feature type="compositionally biased region" description="Low complexity" evidence="4">
    <location>
        <begin position="587"/>
        <end position="600"/>
    </location>
</feature>
<evidence type="ECO:0000313" key="7">
    <source>
        <dbReference type="EMBL" id="CAF0961184.1"/>
    </source>
</evidence>
<feature type="region of interest" description="Disordered" evidence="4">
    <location>
        <begin position="1348"/>
        <end position="1373"/>
    </location>
</feature>
<feature type="compositionally biased region" description="Low complexity" evidence="4">
    <location>
        <begin position="1139"/>
        <end position="1164"/>
    </location>
</feature>
<dbReference type="Pfam" id="PF15914">
    <property type="entry name" value="FAM193_C"/>
    <property type="match status" value="1"/>
</dbReference>
<sequence length="1574" mass="172200">MVAMLSHLWFVLFSFIVSVVALVFILLPISSYEMETQEQQKSQTVSVGDPYLLRLKCFLCHAPNPNVNDENNNLKKDNDANEKIFNPILKLPFYTCPNCDANIRSEEKETTSRSAGISQELEGESDQMIIVPDTSSDDEYWCHSCTDDEHDVNYRQMWDDLSHIVKCVYRATDKDFSENHFSDDIFKAKEYIKKLTDVNSQSLFNKLESIVFDYVREIRNQVLERFHSCSKTSHDVQLFISFLLDEYQLFIQAATNVSSIVSYLEEHYMKSLHLTWLLYNKHLYETLIYMDRKIQHSMSTMIDLLQPSNDDDDEDSNEYSPAEYTQLLNRFLAFDEEMSEIACLYKDSQVKASSLPKESSKPTEKQKKTKRKKKCKKNKQLQALNEETPNNSSTTAVDIPTSNGALSTPTAPEQGSNGSSIGSGIGGDESSSVSSVDDYFIDHDSSSPGYTQEEREFLDSLFTEEDLNELLLEGILDGVSPMGTMHHELLQTRYNEKSNNLLSSSSSGTTTTTIDNGKWFEEIIQKIQLAREQEQKTTNNAAKTNSSSAMLAKEVPNVSSSPDVPSKKSSSTKSKSSKSSHRRKEQLSTQSNSTTSTSQLPKKSIPADLVLPNSIADLSAKIQSVSFTAGTFGSITSTDSNDCYNLTSSSSSSSGCSTTTLTAAKTTTSTGQTRLSINLTRKPGVKSTEHGGQKIAEALFNELTGLGNGECLNSGRKKDNQQFKKTKQQRSTTNEPSLSTANSSHSFLNSSSKSDSSSAAYNDLDRLLRNAASNSEVSEAALHSILSSLHSQTCVDSSSSSTTASAAAAKHLLPSKTSEALQNFLAQQQQQHHHHHYHHQQKRNLPTNDSNKHCDFCCCEYSESRTCSSTSSSSSSSSSACLHLSSAPNLSNGPIASCVTCMALPGNATTTTTTTSVMGATITGAFNQRNVEMKERLQLKIKKRTVKNQTEQQETLAKEEQQKKAPTANDKKQPASDNTKAKPCPVNKNDIDDLVRFIDGLETFSPNNNASQTQTVTTSSPAAQESTSKKNKKKKDKQAKVNNQTEEVKMSNKEQQQTSQKKQNGSSSIQQSASSQQPSRSASSSSSSKAPSIASSTSAVENQQPLSKRKQKAKLKLEQQQQQKQTEAAKGIELPVPPSSSNSINTTSSKSTTTAPPVSSASISLTQEPKSARSDADLVSENFDAPEEEVNWITISRKQSKHKPPTASVPSLLAAPIPPVVPPANVKQSRPPQPQTTTHTKKTVSSTNGLSAAQQKVMSPTVTTSTILVETPINSNKPQPTAIVPPRSQNVSKIQSSPSVQPPSNLWTSTHVQDHSLVTPPPATPSTLPLSSSAITMLQTTPSYLPTQSSVLSPSSSLVAPVTSNGTSTIPPSSLYWDPNDYLLPQPSQSSIIPPPAPGPVQRPSPSFSPAPGSVNNTSSRCIQRPSPEPWSYSTNNVPFPLYSPMNYAASGSTSAWNDTPMTNTHDSQWNYPQEQSLPLQSSTASNDFPLYDPFHSGASLTIPPSMTPTNLLSNGFAEHFIGLGMISQDNDANEMDALDKEIEDFKKFCLESVPLETREKVQVNVDRCFVRQA</sequence>
<accession>A0A814DSP0</accession>
<feature type="compositionally biased region" description="Polar residues" evidence="4">
    <location>
        <begin position="1053"/>
        <end position="1065"/>
    </location>
</feature>
<feature type="compositionally biased region" description="Low complexity" evidence="4">
    <location>
        <begin position="1223"/>
        <end position="1247"/>
    </location>
</feature>
<dbReference type="GO" id="GO:0005634">
    <property type="term" value="C:nucleus"/>
    <property type="evidence" value="ECO:0007669"/>
    <property type="project" value="TreeGrafter"/>
</dbReference>
<feature type="region of interest" description="Disordered" evidence="4">
    <location>
        <begin position="944"/>
        <end position="988"/>
    </location>
</feature>
<proteinExistence type="inferred from homology"/>
<reference evidence="7" key="1">
    <citation type="submission" date="2021-02" db="EMBL/GenBank/DDBJ databases">
        <authorList>
            <person name="Nowell W R."/>
        </authorList>
    </citation>
    <scope>NUCLEOTIDE SEQUENCE</scope>
</reference>
<dbReference type="InterPro" id="IPR016159">
    <property type="entry name" value="Cullin_repeat-like_dom_sf"/>
</dbReference>
<feature type="compositionally biased region" description="Pro residues" evidence="4">
    <location>
        <begin position="1393"/>
        <end position="1409"/>
    </location>
</feature>
<dbReference type="InterPro" id="IPR031802">
    <property type="entry name" value="FAM193_C"/>
</dbReference>